<dbReference type="InterPro" id="IPR004252">
    <property type="entry name" value="Probable_transposase_24"/>
</dbReference>
<feature type="region of interest" description="Disordered" evidence="2">
    <location>
        <begin position="19"/>
        <end position="91"/>
    </location>
</feature>
<feature type="region of interest" description="Disordered" evidence="2">
    <location>
        <begin position="229"/>
        <end position="288"/>
    </location>
</feature>
<feature type="region of interest" description="Disordered" evidence="2">
    <location>
        <begin position="399"/>
        <end position="449"/>
    </location>
</feature>
<feature type="compositionally biased region" description="Polar residues" evidence="2">
    <location>
        <begin position="232"/>
        <end position="249"/>
    </location>
</feature>
<gene>
    <name evidence="3" type="ORF">ILEXP_LOCUS34582</name>
</gene>
<comment type="caution">
    <text evidence="3">The sequence shown here is derived from an EMBL/GenBank/DDBJ whole genome shotgun (WGS) entry which is preliminary data.</text>
</comment>
<dbReference type="PANTHER" id="PTHR33144">
    <property type="entry name" value="OS10G0409366 PROTEIN-RELATED"/>
    <property type="match status" value="1"/>
</dbReference>
<dbReference type="AlphaFoldDB" id="A0ABC8T7P7"/>
<feature type="compositionally biased region" description="Basic and acidic residues" evidence="2">
    <location>
        <begin position="253"/>
        <end position="270"/>
    </location>
</feature>
<evidence type="ECO:0000313" key="4">
    <source>
        <dbReference type="Proteomes" id="UP001642360"/>
    </source>
</evidence>
<organism evidence="3 4">
    <name type="scientific">Ilex paraguariensis</name>
    <name type="common">yerba mate</name>
    <dbReference type="NCBI Taxonomy" id="185542"/>
    <lineage>
        <taxon>Eukaryota</taxon>
        <taxon>Viridiplantae</taxon>
        <taxon>Streptophyta</taxon>
        <taxon>Embryophyta</taxon>
        <taxon>Tracheophyta</taxon>
        <taxon>Spermatophyta</taxon>
        <taxon>Magnoliopsida</taxon>
        <taxon>eudicotyledons</taxon>
        <taxon>Gunneridae</taxon>
        <taxon>Pentapetalae</taxon>
        <taxon>asterids</taxon>
        <taxon>campanulids</taxon>
        <taxon>Aquifoliales</taxon>
        <taxon>Aquifoliaceae</taxon>
        <taxon>Ilex</taxon>
    </lineage>
</organism>
<accession>A0ABC8T7P7</accession>
<dbReference type="Pfam" id="PF03004">
    <property type="entry name" value="Transposase_24"/>
    <property type="match status" value="1"/>
</dbReference>
<proteinExistence type="predicted"/>
<protein>
    <recommendedName>
        <fullName evidence="5">Transposase</fullName>
    </recommendedName>
</protein>
<evidence type="ECO:0008006" key="5">
    <source>
        <dbReference type="Google" id="ProtNLM"/>
    </source>
</evidence>
<dbReference type="Proteomes" id="UP001642360">
    <property type="component" value="Unassembled WGS sequence"/>
</dbReference>
<keyword evidence="1" id="KW-0175">Coiled coil</keyword>
<name>A0ABC8T7P7_9AQUA</name>
<feature type="coiled-coil region" evidence="1">
    <location>
        <begin position="349"/>
        <end position="383"/>
    </location>
</feature>
<evidence type="ECO:0000313" key="3">
    <source>
        <dbReference type="EMBL" id="CAK9165410.1"/>
    </source>
</evidence>
<dbReference type="PANTHER" id="PTHR33144:SF48">
    <property type="entry name" value="PLANT TRANSPOSASE (PTTA_EN_SPM FAMILY)"/>
    <property type="match status" value="1"/>
</dbReference>
<reference evidence="3 4" key="1">
    <citation type="submission" date="2024-02" db="EMBL/GenBank/DDBJ databases">
        <authorList>
            <person name="Vignale AGUSTIN F."/>
            <person name="Sosa J E."/>
            <person name="Modenutti C."/>
        </authorList>
    </citation>
    <scope>NUCLEOTIDE SEQUENCE [LARGE SCALE GENOMIC DNA]</scope>
</reference>
<evidence type="ECO:0000256" key="1">
    <source>
        <dbReference type="SAM" id="Coils"/>
    </source>
</evidence>
<feature type="compositionally biased region" description="Polar residues" evidence="2">
    <location>
        <begin position="404"/>
        <end position="416"/>
    </location>
</feature>
<keyword evidence="4" id="KW-1185">Reference proteome</keyword>
<feature type="compositionally biased region" description="Polar residues" evidence="2">
    <location>
        <begin position="23"/>
        <end position="83"/>
    </location>
</feature>
<dbReference type="EMBL" id="CAUOFW020004391">
    <property type="protein sequence ID" value="CAK9165410.1"/>
    <property type="molecule type" value="Genomic_DNA"/>
</dbReference>
<evidence type="ECO:0000256" key="2">
    <source>
        <dbReference type="SAM" id="MobiDB-lite"/>
    </source>
</evidence>
<sequence length="449" mass="50718">MEFTMRSCKCEQKCPGGLVTDNLGHQQQDHPSTCQVQSHQPSSTYSHAYQPQQTSYQCPPSSSEPQASLPQADVGSSDSTPVQRRTKGRGPTRCLKLWRDGKRISVTINELGQPIGPEAQKLTSFLGTLARDGHLAPLTYINWKAMPDANKENMWQQVPPKFDIDPKGKTWVLKSLGKKWKDWKAKLKAAHYITHTTDEERLADRDERVLPDQWSNLILHWNSEEVEKRSATNRANRAQQKFNHTTGQKSFARIREEQREKRPDGKEPSRAELFILTRTRKNGEPVNEASSALIERLRERATQQQETSQNSTVQKDIFSQVMGEDRHGPIRNFGLGPSPSDIGVAKPTRAEAIRMVSEANAEVREVKQRMVAMEQTCAQMAAQMATMMSMMSNMQTRFPDKNQTDVANTSNGSEGSPQHRVHSTPSCHEAPSYETRARKKGKMQNARTN</sequence>